<name>A0A9P6BX09_9AGAR</name>
<evidence type="ECO:0000313" key="3">
    <source>
        <dbReference type="Proteomes" id="UP000807342"/>
    </source>
</evidence>
<sequence length="123" mass="13597">MNAKAPYTHPRHTNCVAAHRTASKLTRLDVQPGFECKGNPQSCSVGSEFSEPFTVMNKSLRAYPSSQYRGNSMERMVLQRWQTFRRVWMSTGHVPAGAATVVLAVVFLTLVLVEIGGIKTVLS</sequence>
<feature type="transmembrane region" description="Helical" evidence="1">
    <location>
        <begin position="94"/>
        <end position="113"/>
    </location>
</feature>
<accession>A0A9P6BX09</accession>
<keyword evidence="1" id="KW-0472">Membrane</keyword>
<gene>
    <name evidence="2" type="ORF">P691DRAFT_847274</name>
</gene>
<dbReference type="AlphaFoldDB" id="A0A9P6BX09"/>
<comment type="caution">
    <text evidence="2">The sequence shown here is derived from an EMBL/GenBank/DDBJ whole genome shotgun (WGS) entry which is preliminary data.</text>
</comment>
<reference evidence="2" key="1">
    <citation type="submission" date="2020-11" db="EMBL/GenBank/DDBJ databases">
        <authorList>
            <consortium name="DOE Joint Genome Institute"/>
            <person name="Ahrendt S."/>
            <person name="Riley R."/>
            <person name="Andreopoulos W."/>
            <person name="Labutti K."/>
            <person name="Pangilinan J."/>
            <person name="Ruiz-Duenas F.J."/>
            <person name="Barrasa J.M."/>
            <person name="Sanchez-Garcia M."/>
            <person name="Camarero S."/>
            <person name="Miyauchi S."/>
            <person name="Serrano A."/>
            <person name="Linde D."/>
            <person name="Babiker R."/>
            <person name="Drula E."/>
            <person name="Ayuso-Fernandez I."/>
            <person name="Pacheco R."/>
            <person name="Padilla G."/>
            <person name="Ferreira P."/>
            <person name="Barriuso J."/>
            <person name="Kellner H."/>
            <person name="Castanera R."/>
            <person name="Alfaro M."/>
            <person name="Ramirez L."/>
            <person name="Pisabarro A.G."/>
            <person name="Kuo A."/>
            <person name="Tritt A."/>
            <person name="Lipzen A."/>
            <person name="He G."/>
            <person name="Yan M."/>
            <person name="Ng V."/>
            <person name="Cullen D."/>
            <person name="Martin F."/>
            <person name="Rosso M.-N."/>
            <person name="Henrissat B."/>
            <person name="Hibbett D."/>
            <person name="Martinez A.T."/>
            <person name="Grigoriev I.V."/>
        </authorList>
    </citation>
    <scope>NUCLEOTIDE SEQUENCE</scope>
    <source>
        <strain evidence="2">MF-IS2</strain>
    </source>
</reference>
<evidence type="ECO:0000313" key="2">
    <source>
        <dbReference type="EMBL" id="KAF9442507.1"/>
    </source>
</evidence>
<dbReference type="Proteomes" id="UP000807342">
    <property type="component" value="Unassembled WGS sequence"/>
</dbReference>
<proteinExistence type="predicted"/>
<protein>
    <submittedName>
        <fullName evidence="2">Uncharacterized protein</fullName>
    </submittedName>
</protein>
<evidence type="ECO:0000256" key="1">
    <source>
        <dbReference type="SAM" id="Phobius"/>
    </source>
</evidence>
<dbReference type="EMBL" id="MU151619">
    <property type="protein sequence ID" value="KAF9442507.1"/>
    <property type="molecule type" value="Genomic_DNA"/>
</dbReference>
<keyword evidence="3" id="KW-1185">Reference proteome</keyword>
<keyword evidence="1" id="KW-1133">Transmembrane helix</keyword>
<keyword evidence="1" id="KW-0812">Transmembrane</keyword>
<organism evidence="2 3">
    <name type="scientific">Macrolepiota fuliginosa MF-IS2</name>
    <dbReference type="NCBI Taxonomy" id="1400762"/>
    <lineage>
        <taxon>Eukaryota</taxon>
        <taxon>Fungi</taxon>
        <taxon>Dikarya</taxon>
        <taxon>Basidiomycota</taxon>
        <taxon>Agaricomycotina</taxon>
        <taxon>Agaricomycetes</taxon>
        <taxon>Agaricomycetidae</taxon>
        <taxon>Agaricales</taxon>
        <taxon>Agaricineae</taxon>
        <taxon>Agaricaceae</taxon>
        <taxon>Macrolepiota</taxon>
    </lineage>
</organism>